<reference evidence="3" key="1">
    <citation type="journal article" date="2019" name="Int. J. Syst. Evol. Microbiol.">
        <title>The Global Catalogue of Microorganisms (GCM) 10K type strain sequencing project: providing services to taxonomists for standard genome sequencing and annotation.</title>
        <authorList>
            <consortium name="The Broad Institute Genomics Platform"/>
            <consortium name="The Broad Institute Genome Sequencing Center for Infectious Disease"/>
            <person name="Wu L."/>
            <person name="Ma J."/>
        </authorList>
    </citation>
    <scope>NUCLEOTIDE SEQUENCE [LARGE SCALE GENOMIC DNA]</scope>
    <source>
        <strain evidence="3">JCM 16928</strain>
    </source>
</reference>
<organism evidence="2 3">
    <name type="scientific">Kribbella ginsengisoli</name>
    <dbReference type="NCBI Taxonomy" id="363865"/>
    <lineage>
        <taxon>Bacteria</taxon>
        <taxon>Bacillati</taxon>
        <taxon>Actinomycetota</taxon>
        <taxon>Actinomycetes</taxon>
        <taxon>Propionibacteriales</taxon>
        <taxon>Kribbellaceae</taxon>
        <taxon>Kribbella</taxon>
    </lineage>
</organism>
<evidence type="ECO:0000313" key="3">
    <source>
        <dbReference type="Proteomes" id="UP001501222"/>
    </source>
</evidence>
<dbReference type="EMBL" id="BAABAA010000002">
    <property type="protein sequence ID" value="GAA3550222.1"/>
    <property type="molecule type" value="Genomic_DNA"/>
</dbReference>
<evidence type="ECO:0000256" key="1">
    <source>
        <dbReference type="SAM" id="MobiDB-lite"/>
    </source>
</evidence>
<gene>
    <name evidence="2" type="ORF">GCM10022235_17320</name>
</gene>
<protein>
    <submittedName>
        <fullName evidence="2">Uncharacterized protein</fullName>
    </submittedName>
</protein>
<evidence type="ECO:0000313" key="2">
    <source>
        <dbReference type="EMBL" id="GAA3550222.1"/>
    </source>
</evidence>
<accession>A0ABP6WDZ9</accession>
<proteinExistence type="predicted"/>
<name>A0ABP6WDZ9_9ACTN</name>
<keyword evidence="3" id="KW-1185">Reference proteome</keyword>
<feature type="region of interest" description="Disordered" evidence="1">
    <location>
        <begin position="1"/>
        <end position="27"/>
    </location>
</feature>
<dbReference type="Proteomes" id="UP001501222">
    <property type="component" value="Unassembled WGS sequence"/>
</dbReference>
<feature type="compositionally biased region" description="Gly residues" evidence="1">
    <location>
        <begin position="12"/>
        <end position="27"/>
    </location>
</feature>
<sequence length="75" mass="7280">MAVEEVYQAGDGVEGAGDGGGVEGGFGGAAEEGGVLAGRAVDDDAADVDSQSVHGVIVRWGTMSTELLTDAGAIV</sequence>
<comment type="caution">
    <text evidence="2">The sequence shown here is derived from an EMBL/GenBank/DDBJ whole genome shotgun (WGS) entry which is preliminary data.</text>
</comment>